<dbReference type="InterPro" id="IPR024738">
    <property type="entry name" value="Hfi1/Tada1"/>
</dbReference>
<dbReference type="OrthoDB" id="10264870at2759"/>
<keyword evidence="2" id="KW-1185">Reference proteome</keyword>
<organism evidence="1 2">
    <name type="scientific">Rozella allomycis (strain CSF55)</name>
    <dbReference type="NCBI Taxonomy" id="988480"/>
    <lineage>
        <taxon>Eukaryota</taxon>
        <taxon>Fungi</taxon>
        <taxon>Fungi incertae sedis</taxon>
        <taxon>Cryptomycota</taxon>
        <taxon>Cryptomycota incertae sedis</taxon>
        <taxon>Rozella</taxon>
    </lineage>
</organism>
<gene>
    <name evidence="1" type="ORF">O9G_005474</name>
</gene>
<name>A0A075B4A9_ROZAC</name>
<proteinExistence type="predicted"/>
<dbReference type="GO" id="GO:0070461">
    <property type="term" value="C:SAGA-type complex"/>
    <property type="evidence" value="ECO:0007669"/>
    <property type="project" value="InterPro"/>
</dbReference>
<evidence type="ECO:0000313" key="1">
    <source>
        <dbReference type="EMBL" id="EPZ36017.1"/>
    </source>
</evidence>
<reference evidence="1 2" key="1">
    <citation type="journal article" date="2013" name="Curr. Biol.">
        <title>Shared signatures of parasitism and phylogenomics unite Cryptomycota and microsporidia.</title>
        <authorList>
            <person name="James T.Y."/>
            <person name="Pelin A."/>
            <person name="Bonen L."/>
            <person name="Ahrendt S."/>
            <person name="Sain D."/>
            <person name="Corradi N."/>
            <person name="Stajich J.E."/>
        </authorList>
    </citation>
    <scope>NUCLEOTIDE SEQUENCE [LARGE SCALE GENOMIC DNA]</scope>
    <source>
        <strain evidence="1 2">CSF55</strain>
    </source>
</reference>
<dbReference type="EMBL" id="KE560680">
    <property type="protein sequence ID" value="EPZ36017.1"/>
    <property type="molecule type" value="Genomic_DNA"/>
</dbReference>
<dbReference type="Pfam" id="PF12767">
    <property type="entry name" value="SAGA-Tad1"/>
    <property type="match status" value="1"/>
</dbReference>
<dbReference type="HOGENOM" id="CLU_2387407_0_0_1"/>
<sequence length="94" mass="10842">MSTKSNILKPDNLHFMSFENNMGTKEELKRKLAFLAVDNDVPGGVSDDCVNAMYVGLEYHIKNMLQDVIRLTRHRALNEKRNCICINKLFLIRS</sequence>
<accession>A0A075B4A9</accession>
<dbReference type="Proteomes" id="UP000030755">
    <property type="component" value="Unassembled WGS sequence"/>
</dbReference>
<protein>
    <submittedName>
        <fullName evidence="1">Uncharacterized protein</fullName>
    </submittedName>
</protein>
<evidence type="ECO:0000313" key="2">
    <source>
        <dbReference type="Proteomes" id="UP000030755"/>
    </source>
</evidence>
<dbReference type="AlphaFoldDB" id="A0A075B4A9"/>